<evidence type="ECO:0000313" key="3">
    <source>
        <dbReference type="Proteomes" id="UP000708148"/>
    </source>
</evidence>
<organism evidence="2 3">
    <name type="scientific">Ostreobium quekettii</name>
    <dbReference type="NCBI Taxonomy" id="121088"/>
    <lineage>
        <taxon>Eukaryota</taxon>
        <taxon>Viridiplantae</taxon>
        <taxon>Chlorophyta</taxon>
        <taxon>core chlorophytes</taxon>
        <taxon>Ulvophyceae</taxon>
        <taxon>TCBD clade</taxon>
        <taxon>Bryopsidales</taxon>
        <taxon>Ostreobineae</taxon>
        <taxon>Ostreobiaceae</taxon>
        <taxon>Ostreobium</taxon>
    </lineage>
</organism>
<dbReference type="EMBL" id="CAJHUC010000749">
    <property type="protein sequence ID" value="CAD7698058.1"/>
    <property type="molecule type" value="Genomic_DNA"/>
</dbReference>
<dbReference type="OrthoDB" id="284292at2759"/>
<proteinExistence type="predicted"/>
<comment type="caution">
    <text evidence="2">The sequence shown here is derived from an EMBL/GenBank/DDBJ whole genome shotgun (WGS) entry which is preliminary data.</text>
</comment>
<dbReference type="PANTHER" id="PTHR12469">
    <property type="entry name" value="PROTEIN EMI5 HOMOLOG, MITOCHONDRIAL"/>
    <property type="match status" value="1"/>
</dbReference>
<dbReference type="InterPro" id="IPR005631">
    <property type="entry name" value="SDH"/>
</dbReference>
<gene>
    <name evidence="2" type="ORF">OSTQU699_LOCUS3419</name>
</gene>
<sequence>MSWRLLSSATRRSCLSCCSEAGAWTGRPVQQGGGVRAYCAAESETRPGSDVTVTDDGVVRKKLLGRLLYRSKQRGLLELDIMMGRWVESQLEQMESEKLHLLSALVEEVGEK</sequence>
<evidence type="ECO:0000256" key="1">
    <source>
        <dbReference type="ARBA" id="ARBA00023186"/>
    </source>
</evidence>
<reference evidence="2" key="1">
    <citation type="submission" date="2020-12" db="EMBL/GenBank/DDBJ databases">
        <authorList>
            <person name="Iha C."/>
        </authorList>
    </citation>
    <scope>NUCLEOTIDE SEQUENCE</scope>
</reference>
<dbReference type="InterPro" id="IPR036714">
    <property type="entry name" value="SDH_sf"/>
</dbReference>
<name>A0A8S1ISY9_9CHLO</name>
<protein>
    <submittedName>
        <fullName evidence="2">Uncharacterized protein</fullName>
    </submittedName>
</protein>
<keyword evidence="1" id="KW-0143">Chaperone</keyword>
<dbReference type="GO" id="GO:0034553">
    <property type="term" value="P:mitochondrial respiratory chain complex II assembly"/>
    <property type="evidence" value="ECO:0007669"/>
    <property type="project" value="TreeGrafter"/>
</dbReference>
<dbReference type="GO" id="GO:0005739">
    <property type="term" value="C:mitochondrion"/>
    <property type="evidence" value="ECO:0007669"/>
    <property type="project" value="TreeGrafter"/>
</dbReference>
<dbReference type="Proteomes" id="UP000708148">
    <property type="component" value="Unassembled WGS sequence"/>
</dbReference>
<evidence type="ECO:0000313" key="2">
    <source>
        <dbReference type="EMBL" id="CAD7698058.1"/>
    </source>
</evidence>
<dbReference type="GO" id="GO:0006121">
    <property type="term" value="P:mitochondrial electron transport, succinate to ubiquinone"/>
    <property type="evidence" value="ECO:0007669"/>
    <property type="project" value="TreeGrafter"/>
</dbReference>
<dbReference type="GO" id="GO:0006099">
    <property type="term" value="P:tricarboxylic acid cycle"/>
    <property type="evidence" value="ECO:0007669"/>
    <property type="project" value="TreeGrafter"/>
</dbReference>
<accession>A0A8S1ISY9</accession>
<dbReference type="Pfam" id="PF03937">
    <property type="entry name" value="Sdh5"/>
    <property type="match status" value="1"/>
</dbReference>
<dbReference type="Gene3D" id="1.10.150.250">
    <property type="entry name" value="Flavinator of succinate dehydrogenase"/>
    <property type="match status" value="1"/>
</dbReference>
<dbReference type="PANTHER" id="PTHR12469:SF2">
    <property type="entry name" value="SUCCINATE DEHYDROGENASE ASSEMBLY FACTOR 2, MITOCHONDRIAL"/>
    <property type="match status" value="1"/>
</dbReference>
<dbReference type="AlphaFoldDB" id="A0A8S1ISY9"/>
<dbReference type="SUPFAM" id="SSF109910">
    <property type="entry name" value="YgfY-like"/>
    <property type="match status" value="1"/>
</dbReference>
<keyword evidence="3" id="KW-1185">Reference proteome</keyword>